<dbReference type="OrthoDB" id="4458099at2759"/>
<proteinExistence type="predicted"/>
<organism evidence="1 2">
    <name type="scientific">Aspergillus steynii IBT 23096</name>
    <dbReference type="NCBI Taxonomy" id="1392250"/>
    <lineage>
        <taxon>Eukaryota</taxon>
        <taxon>Fungi</taxon>
        <taxon>Dikarya</taxon>
        <taxon>Ascomycota</taxon>
        <taxon>Pezizomycotina</taxon>
        <taxon>Eurotiomycetes</taxon>
        <taxon>Eurotiomycetidae</taxon>
        <taxon>Eurotiales</taxon>
        <taxon>Aspergillaceae</taxon>
        <taxon>Aspergillus</taxon>
        <taxon>Aspergillus subgen. Circumdati</taxon>
    </lineage>
</organism>
<sequence length="129" mass="14294">MPTLSGFYATLTGRTLAAIDKGELKLLAQNEPVSPAAKLRADAEFWLCEDDGKIGKFGNPSKVILHLDGQEYHVWVEPRGFSEGAYEYGLVPTAPGGPYSNRFLAVNEKLDRLEIVDSWCESAKFRCIE</sequence>
<protein>
    <submittedName>
        <fullName evidence="1">Uncharacterized protein</fullName>
    </submittedName>
</protein>
<accession>A0A2I2GMF0</accession>
<comment type="caution">
    <text evidence="1">The sequence shown here is derived from an EMBL/GenBank/DDBJ whole genome shotgun (WGS) entry which is preliminary data.</text>
</comment>
<dbReference type="VEuPathDB" id="FungiDB:P170DRAFT_469526"/>
<dbReference type="EMBL" id="MSFO01000001">
    <property type="protein sequence ID" value="PLB54056.1"/>
    <property type="molecule type" value="Genomic_DNA"/>
</dbReference>
<reference evidence="1 2" key="1">
    <citation type="submission" date="2016-12" db="EMBL/GenBank/DDBJ databases">
        <title>The genomes of Aspergillus section Nigri reveals drivers in fungal speciation.</title>
        <authorList>
            <consortium name="DOE Joint Genome Institute"/>
            <person name="Vesth T.C."/>
            <person name="Nybo J."/>
            <person name="Theobald S."/>
            <person name="Brandl J."/>
            <person name="Frisvad J.C."/>
            <person name="Nielsen K.F."/>
            <person name="Lyhne E.K."/>
            <person name="Kogle M.E."/>
            <person name="Kuo A."/>
            <person name="Riley R."/>
            <person name="Clum A."/>
            <person name="Nolan M."/>
            <person name="Lipzen A."/>
            <person name="Salamov A."/>
            <person name="Henrissat B."/>
            <person name="Wiebenga A."/>
            <person name="De Vries R.P."/>
            <person name="Grigoriev I.V."/>
            <person name="Mortensen U.H."/>
            <person name="Andersen M.R."/>
            <person name="Baker S.E."/>
        </authorList>
    </citation>
    <scope>NUCLEOTIDE SEQUENCE [LARGE SCALE GENOMIC DNA]</scope>
    <source>
        <strain evidence="1 2">IBT 23096</strain>
    </source>
</reference>
<dbReference type="Proteomes" id="UP000234275">
    <property type="component" value="Unassembled WGS sequence"/>
</dbReference>
<evidence type="ECO:0000313" key="1">
    <source>
        <dbReference type="EMBL" id="PLB54056.1"/>
    </source>
</evidence>
<name>A0A2I2GMF0_9EURO</name>
<dbReference type="GeneID" id="36560340"/>
<dbReference type="RefSeq" id="XP_024709358.1">
    <property type="nucleotide sequence ID" value="XM_024852642.1"/>
</dbReference>
<keyword evidence="2" id="KW-1185">Reference proteome</keyword>
<dbReference type="AlphaFoldDB" id="A0A2I2GMF0"/>
<gene>
    <name evidence="1" type="ORF">P170DRAFT_469526</name>
</gene>
<evidence type="ECO:0000313" key="2">
    <source>
        <dbReference type="Proteomes" id="UP000234275"/>
    </source>
</evidence>